<evidence type="ECO:0000256" key="8">
    <source>
        <dbReference type="PROSITE-ProRule" id="PRU00146"/>
    </source>
</evidence>
<dbReference type="Gene3D" id="6.10.140.1740">
    <property type="match status" value="1"/>
</dbReference>
<accession>A0A4Z1P7W9</accession>
<feature type="compositionally biased region" description="Acidic residues" evidence="10">
    <location>
        <begin position="341"/>
        <end position="352"/>
    </location>
</feature>
<sequence length="782" mass="86186">MSADTEVPDSYSSITLREPADPDAQATVHDFLDYTEYFPSDLYRSLTLIGKLDADYQEAAQKVHDLTVLYADLPKLDVSDRPDPADLRVQISTALNKAISYREAAYAEAVRLQDISQRHSSRVSVIIKKLKELPKPPSRDPTPIPLSPQALRAARKTEPEKTPRLTLHVAGGRAPRHRQILVPGSVLPPLGPEDENWTESEEEAVAYVSDIGAEQAGRNRKSGVARIRVQKTPKPRDRSQKTPNPLKIRTPGQFGTNVHSQVAGISTSNALALLTPPPQDAKPGSKWMPWFKLTEYEMAKLRKQMKKNAIWTPSDTMIRRVLASTNRGRENYEKTKQQCEENGEPFIDEDPVDPTKKVLGPGEVSMDLSPGQTEDLINRGMRLNEAKKQKKAEKALAEAMELEEANKQLATINSSFANLFDKKHSTALPESLKMSTPTSTQKKDNRAAARKRKRESDKETASVDTPVVASSSKDMVQTGPKKLKINHPIAPKPIVAKKPSPAKSATVTTTTTVPLAPPAPSPKKKQPTPVPTPAPAVEIKKVSPPTPVLVQPTAAQTRTRRSSVGPKTTTETADVAETVAKEKQKENEPPKEREMRPRSSHSSVVAGKAASAEPPSKRNEGRELREKRRASVVEANSSASSIPEPVQARTTRAGRRQAPGLVTADEDGKGKVGISKRKAAPRKRGAVFNAATDDKMKKEDVGDMDEPIDPNEERYCICGDVSWGTMVACENEECEKEWFHLGCVGLEEIPGRRVKWWCPECRVKLGLEDTKKGVKDEPGRRR</sequence>
<dbReference type="PANTHER" id="PTHR10333:SF94">
    <property type="entry name" value="FINGER DOMAIN PROTEIN, PUTATIVE (AFU_ORTHOLOGUE AFUA_3G11940)-RELATED"/>
    <property type="match status" value="1"/>
</dbReference>
<feature type="region of interest" description="Disordered" evidence="10">
    <location>
        <begin position="334"/>
        <end position="354"/>
    </location>
</feature>
<feature type="binding site" evidence="7">
    <location>
        <position position="758"/>
    </location>
    <ligand>
        <name>Zn(2+)</name>
        <dbReference type="ChEBI" id="CHEBI:29105"/>
        <label>2</label>
    </ligand>
</feature>
<dbReference type="GO" id="GO:0005634">
    <property type="term" value="C:nucleus"/>
    <property type="evidence" value="ECO:0007669"/>
    <property type="project" value="UniProtKB-SubCell"/>
</dbReference>
<dbReference type="PANTHER" id="PTHR10333">
    <property type="entry name" value="INHIBITOR OF GROWTH PROTEIN"/>
    <property type="match status" value="1"/>
</dbReference>
<proteinExistence type="inferred from homology"/>
<comment type="subcellular location">
    <subcellularLocation>
        <location evidence="1">Nucleus</location>
    </subcellularLocation>
</comment>
<feature type="compositionally biased region" description="Low complexity" evidence="10">
    <location>
        <begin position="488"/>
        <end position="514"/>
    </location>
</feature>
<dbReference type="PROSITE" id="PS01359">
    <property type="entry name" value="ZF_PHD_1"/>
    <property type="match status" value="1"/>
</dbReference>
<dbReference type="GO" id="GO:0000123">
    <property type="term" value="C:histone acetyltransferase complex"/>
    <property type="evidence" value="ECO:0007669"/>
    <property type="project" value="TreeGrafter"/>
</dbReference>
<dbReference type="EMBL" id="SNSC02000005">
    <property type="protein sequence ID" value="TID24365.1"/>
    <property type="molecule type" value="Genomic_DNA"/>
</dbReference>
<dbReference type="SMART" id="SM01408">
    <property type="entry name" value="ING"/>
    <property type="match status" value="1"/>
</dbReference>
<feature type="coiled-coil region" evidence="9">
    <location>
        <begin position="383"/>
        <end position="412"/>
    </location>
</feature>
<evidence type="ECO:0000256" key="5">
    <source>
        <dbReference type="ARBA" id="ARBA00022833"/>
    </source>
</evidence>
<reference evidence="12 13" key="1">
    <citation type="submission" date="2019-04" db="EMBL/GenBank/DDBJ databases">
        <title>High contiguity whole genome sequence and gene annotation resource for two Venturia nashicola isolates.</title>
        <authorList>
            <person name="Prokchorchik M."/>
            <person name="Won K."/>
            <person name="Lee Y."/>
            <person name="Choi E.D."/>
            <person name="Segonzac C."/>
            <person name="Sohn K.H."/>
        </authorList>
    </citation>
    <scope>NUCLEOTIDE SEQUENCE [LARGE SCALE GENOMIC DNA]</scope>
    <source>
        <strain evidence="12 13">PRI2</strain>
    </source>
</reference>
<feature type="binding site" evidence="7">
    <location>
        <position position="729"/>
    </location>
    <ligand>
        <name>Zn(2+)</name>
        <dbReference type="ChEBI" id="CHEBI:29105"/>
        <label>2</label>
    </ligand>
</feature>
<evidence type="ECO:0000256" key="6">
    <source>
        <dbReference type="ARBA" id="ARBA00023242"/>
    </source>
</evidence>
<feature type="domain" description="PHD-type" evidence="11">
    <location>
        <begin position="713"/>
        <end position="764"/>
    </location>
</feature>
<dbReference type="OrthoDB" id="5411773at2759"/>
<feature type="binding site" evidence="7">
    <location>
        <position position="761"/>
    </location>
    <ligand>
        <name>Zn(2+)</name>
        <dbReference type="ChEBI" id="CHEBI:29105"/>
        <label>2</label>
    </ligand>
</feature>
<feature type="binding site" evidence="7">
    <location>
        <position position="734"/>
    </location>
    <ligand>
        <name>Zn(2+)</name>
        <dbReference type="ChEBI" id="CHEBI:29105"/>
        <label>2</label>
    </ligand>
</feature>
<feature type="binding site" evidence="7">
    <location>
        <position position="716"/>
    </location>
    <ligand>
        <name>Zn(2+)</name>
        <dbReference type="ChEBI" id="CHEBI:29105"/>
        <label>1</label>
    </ligand>
</feature>
<feature type="compositionally biased region" description="Basic residues" evidence="10">
    <location>
        <begin position="218"/>
        <end position="233"/>
    </location>
</feature>
<protein>
    <submittedName>
        <fullName evidence="12">Zinc finger PHD-type protein</fullName>
    </submittedName>
</protein>
<dbReference type="GO" id="GO:0004402">
    <property type="term" value="F:histone acetyltransferase activity"/>
    <property type="evidence" value="ECO:0007669"/>
    <property type="project" value="TreeGrafter"/>
</dbReference>
<evidence type="ECO:0000259" key="11">
    <source>
        <dbReference type="PROSITE" id="PS50016"/>
    </source>
</evidence>
<evidence type="ECO:0000256" key="1">
    <source>
        <dbReference type="ARBA" id="ARBA00004123"/>
    </source>
</evidence>
<dbReference type="CDD" id="cd15505">
    <property type="entry name" value="PHD_ING"/>
    <property type="match status" value="1"/>
</dbReference>
<dbReference type="STRING" id="86259.A0A4Z1P7W9"/>
<dbReference type="Proteomes" id="UP000298493">
    <property type="component" value="Unassembled WGS sequence"/>
</dbReference>
<evidence type="ECO:0000313" key="13">
    <source>
        <dbReference type="Proteomes" id="UP000298493"/>
    </source>
</evidence>
<feature type="binding site" evidence="7">
    <location>
        <position position="740"/>
    </location>
    <ligand>
        <name>Zn(2+)</name>
        <dbReference type="ChEBI" id="CHEBI:29105"/>
        <label>1</label>
    </ligand>
</feature>
<dbReference type="InterPro" id="IPR024610">
    <property type="entry name" value="ING_N_histone-binding"/>
</dbReference>
<keyword evidence="4 8" id="KW-0863">Zinc-finger</keyword>
<comment type="similarity">
    <text evidence="2">Belongs to the ING family.</text>
</comment>
<keyword evidence="6" id="KW-0539">Nucleus</keyword>
<feature type="compositionally biased region" description="Basic and acidic residues" evidence="10">
    <location>
        <begin position="615"/>
        <end position="631"/>
    </location>
</feature>
<dbReference type="GO" id="GO:0006355">
    <property type="term" value="P:regulation of DNA-templated transcription"/>
    <property type="evidence" value="ECO:0007669"/>
    <property type="project" value="TreeGrafter"/>
</dbReference>
<dbReference type="GO" id="GO:0008270">
    <property type="term" value="F:zinc ion binding"/>
    <property type="evidence" value="ECO:0007669"/>
    <property type="project" value="UniProtKB-KW"/>
</dbReference>
<feature type="binding site" evidence="7">
    <location>
        <position position="743"/>
    </location>
    <ligand>
        <name>Zn(2+)</name>
        <dbReference type="ChEBI" id="CHEBI:29105"/>
        <label>1</label>
    </ligand>
</feature>
<dbReference type="SUPFAM" id="SSF57903">
    <property type="entry name" value="FYVE/PHD zinc finger"/>
    <property type="match status" value="1"/>
</dbReference>
<feature type="compositionally biased region" description="Low complexity" evidence="10">
    <location>
        <begin position="567"/>
        <end position="578"/>
    </location>
</feature>
<dbReference type="Gene3D" id="3.30.40.10">
    <property type="entry name" value="Zinc/RING finger domain, C3HC4 (zinc finger)"/>
    <property type="match status" value="1"/>
</dbReference>
<dbReference type="InterPro" id="IPR019786">
    <property type="entry name" value="Zinc_finger_PHD-type_CS"/>
</dbReference>
<dbReference type="AlphaFoldDB" id="A0A4Z1P7W9"/>
<evidence type="ECO:0000313" key="12">
    <source>
        <dbReference type="EMBL" id="TID24365.1"/>
    </source>
</evidence>
<evidence type="ECO:0000256" key="9">
    <source>
        <dbReference type="SAM" id="Coils"/>
    </source>
</evidence>
<dbReference type="PROSITE" id="PS50016">
    <property type="entry name" value="ZF_PHD_2"/>
    <property type="match status" value="1"/>
</dbReference>
<keyword evidence="3 7" id="KW-0479">Metal-binding</keyword>
<dbReference type="InterPro" id="IPR019787">
    <property type="entry name" value="Znf_PHD-finger"/>
</dbReference>
<feature type="compositionally biased region" description="Basic residues" evidence="10">
    <location>
        <begin position="674"/>
        <end position="685"/>
    </location>
</feature>
<keyword evidence="13" id="KW-1185">Reference proteome</keyword>
<organism evidence="12 13">
    <name type="scientific">Venturia nashicola</name>
    <dbReference type="NCBI Taxonomy" id="86259"/>
    <lineage>
        <taxon>Eukaryota</taxon>
        <taxon>Fungi</taxon>
        <taxon>Dikarya</taxon>
        <taxon>Ascomycota</taxon>
        <taxon>Pezizomycotina</taxon>
        <taxon>Dothideomycetes</taxon>
        <taxon>Pleosporomycetidae</taxon>
        <taxon>Venturiales</taxon>
        <taxon>Venturiaceae</taxon>
        <taxon>Venturia</taxon>
    </lineage>
</organism>
<dbReference type="InterPro" id="IPR011011">
    <property type="entry name" value="Znf_FYVE_PHD"/>
</dbReference>
<evidence type="ECO:0000256" key="2">
    <source>
        <dbReference type="ARBA" id="ARBA00010210"/>
    </source>
</evidence>
<keyword evidence="5 7" id="KW-0862">Zinc</keyword>
<evidence type="ECO:0000256" key="4">
    <source>
        <dbReference type="ARBA" id="ARBA00022771"/>
    </source>
</evidence>
<comment type="caution">
    <text evidence="12">The sequence shown here is derived from an EMBL/GenBank/DDBJ whole genome shotgun (WGS) entry which is preliminary data.</text>
</comment>
<feature type="compositionally biased region" description="Basic and acidic residues" evidence="10">
    <location>
        <begin position="579"/>
        <end position="597"/>
    </location>
</feature>
<evidence type="ECO:0000256" key="7">
    <source>
        <dbReference type="PIRSR" id="PIRSR628651-51"/>
    </source>
</evidence>
<keyword evidence="9" id="KW-0175">Coiled coil</keyword>
<dbReference type="InterPro" id="IPR028651">
    <property type="entry name" value="ING_fam"/>
</dbReference>
<gene>
    <name evidence="12" type="ORF">E6O75_ATG02730</name>
</gene>
<dbReference type="InterPro" id="IPR013083">
    <property type="entry name" value="Znf_RING/FYVE/PHD"/>
</dbReference>
<dbReference type="SMART" id="SM00249">
    <property type="entry name" value="PHD"/>
    <property type="match status" value="1"/>
</dbReference>
<evidence type="ECO:0000256" key="10">
    <source>
        <dbReference type="SAM" id="MobiDB-lite"/>
    </source>
</evidence>
<feature type="region of interest" description="Disordered" evidence="10">
    <location>
        <begin position="212"/>
        <end position="254"/>
    </location>
</feature>
<feature type="region of interest" description="Disordered" evidence="10">
    <location>
        <begin position="428"/>
        <end position="685"/>
    </location>
</feature>
<feature type="compositionally biased region" description="Low complexity" evidence="10">
    <location>
        <begin position="632"/>
        <end position="651"/>
    </location>
</feature>
<feature type="binding site" evidence="7">
    <location>
        <position position="718"/>
    </location>
    <ligand>
        <name>Zn(2+)</name>
        <dbReference type="ChEBI" id="CHEBI:29105"/>
        <label>1</label>
    </ligand>
</feature>
<name>A0A4Z1P7W9_9PEZI</name>
<dbReference type="InterPro" id="IPR001965">
    <property type="entry name" value="Znf_PHD"/>
</dbReference>
<evidence type="ECO:0000256" key="3">
    <source>
        <dbReference type="ARBA" id="ARBA00022723"/>
    </source>
</evidence>